<gene>
    <name evidence="1" type="primary">cls</name>
    <name evidence="1" type="ORF">ACI1P1_25340</name>
</gene>
<evidence type="ECO:0000313" key="2">
    <source>
        <dbReference type="Proteomes" id="UP001631969"/>
    </source>
</evidence>
<reference evidence="1" key="1">
    <citation type="submission" date="2024-12" db="EMBL/GenBank/DDBJ databases">
        <authorList>
            <person name="Wu N."/>
        </authorList>
    </citation>
    <scope>NUCLEOTIDE SEQUENCE</scope>
    <source>
        <strain evidence="1">P15</strain>
    </source>
</reference>
<comment type="caution">
    <text evidence="1">The sequence shown here is derived from an EMBL/GenBank/DDBJ whole genome shotgun (WGS) entry which is preliminary data.</text>
</comment>
<protein>
    <submittedName>
        <fullName evidence="1">Cardiolipin synthase</fullName>
    </submittedName>
</protein>
<sequence>MQALAANLLGHLYGFITILNVLLAITVIFLERRNVGVTWAWLMILLFLPVVGFVLYMLFGQNLSRRKLYKLGARERMVIRTVVNSQLEDLKDKTILFPDPASEEYRDMIILNLQAGQALYTQENQVEIFTNGMDKFEALFQDIKNAKKHIHLIYYIVQMDTTGKKLVEALTEKAKEGVEVRFLYDDIGCSHMNADFFKPLRVAGGQAVAFFPSRFPYLNIRVNYRNHRKLAIIDGTVGYIGGYNVGDEYLGLDPRYGHWRDTHLKVRGSAVLMMNSQFMLDWNLSSANKVVPDTRYLPAALPDSQVGIQIVSSGPNDSMEHIRNAYIKMIHKAKTSIWIQTPYLIPDESLLNALQLAAMSGVDVRIMIPRTPDHRMVYWATYSYLGNLLPYGVKCFLYGKGFLHAKTITVDSEVSSVGTANFDIRSFKLNFEVNAFVYDTEVGRRLDDIFMEDLKECIELTMEMYEKRPVHHKMRESFVRLMSPIL</sequence>
<dbReference type="EMBL" id="JBJURJ010000020">
    <property type="protein sequence ID" value="MFM9331628.1"/>
    <property type="molecule type" value="Genomic_DNA"/>
</dbReference>
<accession>A0ACC7P3S9</accession>
<keyword evidence="2" id="KW-1185">Reference proteome</keyword>
<dbReference type="Proteomes" id="UP001631969">
    <property type="component" value="Unassembled WGS sequence"/>
</dbReference>
<name>A0ACC7P3S9_9BACL</name>
<evidence type="ECO:0000313" key="1">
    <source>
        <dbReference type="EMBL" id="MFM9331628.1"/>
    </source>
</evidence>
<organism evidence="1 2">
    <name type="scientific">Paenibacillus mesotrionivorans</name>
    <dbReference type="NCBI Taxonomy" id="3160968"/>
    <lineage>
        <taxon>Bacteria</taxon>
        <taxon>Bacillati</taxon>
        <taxon>Bacillota</taxon>
        <taxon>Bacilli</taxon>
        <taxon>Bacillales</taxon>
        <taxon>Paenibacillaceae</taxon>
        <taxon>Paenibacillus</taxon>
    </lineage>
</organism>
<proteinExistence type="predicted"/>